<dbReference type="PANTHER" id="PTHR33908">
    <property type="entry name" value="MANNOSYLTRANSFERASE YKCB-RELATED"/>
    <property type="match status" value="1"/>
</dbReference>
<keyword evidence="6 8" id="KW-1133">Transmembrane helix</keyword>
<keyword evidence="5 8" id="KW-0812">Transmembrane</keyword>
<dbReference type="Proteomes" id="UP000067111">
    <property type="component" value="Unassembled WGS sequence"/>
</dbReference>
<evidence type="ECO:0000256" key="6">
    <source>
        <dbReference type="ARBA" id="ARBA00022989"/>
    </source>
</evidence>
<evidence type="ECO:0000256" key="3">
    <source>
        <dbReference type="ARBA" id="ARBA00022676"/>
    </source>
</evidence>
<comment type="caution">
    <text evidence="9">The sequence shown here is derived from an EMBL/GenBank/DDBJ whole genome shotgun (WGS) entry which is preliminary data.</text>
</comment>
<feature type="transmembrane region" description="Helical" evidence="8">
    <location>
        <begin position="324"/>
        <end position="341"/>
    </location>
</feature>
<feature type="transmembrane region" description="Helical" evidence="8">
    <location>
        <begin position="20"/>
        <end position="46"/>
    </location>
</feature>
<feature type="transmembrane region" description="Helical" evidence="8">
    <location>
        <begin position="384"/>
        <end position="403"/>
    </location>
</feature>
<keyword evidence="7 8" id="KW-0472">Membrane</keyword>
<dbReference type="InterPro" id="IPR050297">
    <property type="entry name" value="LipidA_mod_glycosyltrf_83"/>
</dbReference>
<evidence type="ECO:0000256" key="7">
    <source>
        <dbReference type="ARBA" id="ARBA00023136"/>
    </source>
</evidence>
<reference evidence="10" key="1">
    <citation type="submission" date="2016-01" db="EMBL/GenBank/DDBJ databases">
        <authorList>
            <person name="Gamez R.M."/>
            <person name="Rodriguez F."/>
            <person name="Bernal J.F."/>
            <person name="Agarwala R."/>
            <person name="Landsman D."/>
            <person name="Marino-Ramirez L."/>
        </authorList>
    </citation>
    <scope>NUCLEOTIDE SEQUENCE [LARGE SCALE GENOMIC DNA]</scope>
    <source>
        <strain evidence="10">Ps006</strain>
    </source>
</reference>
<feature type="transmembrane region" description="Helical" evidence="8">
    <location>
        <begin position="141"/>
        <end position="159"/>
    </location>
</feature>
<feature type="transmembrane region" description="Helical" evidence="8">
    <location>
        <begin position="299"/>
        <end position="317"/>
    </location>
</feature>
<gene>
    <name evidence="9" type="ORF">AWV77_04115</name>
</gene>
<feature type="transmembrane region" description="Helical" evidence="8">
    <location>
        <begin position="260"/>
        <end position="287"/>
    </location>
</feature>
<organism evidence="9 10">
    <name type="scientific">Pseudomonas palleroniana</name>
    <dbReference type="NCBI Taxonomy" id="191390"/>
    <lineage>
        <taxon>Bacteria</taxon>
        <taxon>Pseudomonadati</taxon>
        <taxon>Pseudomonadota</taxon>
        <taxon>Gammaproteobacteria</taxon>
        <taxon>Pseudomonadales</taxon>
        <taxon>Pseudomonadaceae</taxon>
        <taxon>Pseudomonas</taxon>
    </lineage>
</organism>
<name>A0A0X7K8K0_9PSED</name>
<feature type="transmembrane region" description="Helical" evidence="8">
    <location>
        <begin position="347"/>
        <end position="372"/>
    </location>
</feature>
<dbReference type="GO" id="GO:0010041">
    <property type="term" value="P:response to iron(III) ion"/>
    <property type="evidence" value="ECO:0007669"/>
    <property type="project" value="TreeGrafter"/>
</dbReference>
<dbReference type="RefSeq" id="WP_060753012.1">
    <property type="nucleotide sequence ID" value="NZ_LRMR01000005.1"/>
</dbReference>
<feature type="transmembrane region" description="Helical" evidence="8">
    <location>
        <begin position="171"/>
        <end position="201"/>
    </location>
</feature>
<evidence type="ECO:0000313" key="9">
    <source>
        <dbReference type="EMBL" id="KWU52025.1"/>
    </source>
</evidence>
<dbReference type="OrthoDB" id="7025480at2"/>
<dbReference type="GO" id="GO:0005886">
    <property type="term" value="C:plasma membrane"/>
    <property type="evidence" value="ECO:0007669"/>
    <property type="project" value="UniProtKB-SubCell"/>
</dbReference>
<accession>A0A0X7K8K0</accession>
<proteinExistence type="predicted"/>
<evidence type="ECO:0000256" key="8">
    <source>
        <dbReference type="SAM" id="Phobius"/>
    </source>
</evidence>
<dbReference type="EMBL" id="LRMR01000005">
    <property type="protein sequence ID" value="KWU52025.1"/>
    <property type="molecule type" value="Genomic_DNA"/>
</dbReference>
<evidence type="ECO:0000256" key="4">
    <source>
        <dbReference type="ARBA" id="ARBA00022679"/>
    </source>
</evidence>
<evidence type="ECO:0000256" key="1">
    <source>
        <dbReference type="ARBA" id="ARBA00004651"/>
    </source>
</evidence>
<feature type="transmembrane region" description="Helical" evidence="8">
    <location>
        <begin position="409"/>
        <end position="427"/>
    </location>
</feature>
<dbReference type="GO" id="GO:0016763">
    <property type="term" value="F:pentosyltransferase activity"/>
    <property type="evidence" value="ECO:0007669"/>
    <property type="project" value="TreeGrafter"/>
</dbReference>
<protein>
    <submittedName>
        <fullName evidence="9">Glycosyltransferase</fullName>
    </submittedName>
</protein>
<evidence type="ECO:0000256" key="5">
    <source>
        <dbReference type="ARBA" id="ARBA00022692"/>
    </source>
</evidence>
<evidence type="ECO:0000256" key="2">
    <source>
        <dbReference type="ARBA" id="ARBA00022475"/>
    </source>
</evidence>
<evidence type="ECO:0000313" key="10">
    <source>
        <dbReference type="Proteomes" id="UP000067111"/>
    </source>
</evidence>
<feature type="transmembrane region" description="Helical" evidence="8">
    <location>
        <begin position="207"/>
        <end position="230"/>
    </location>
</feature>
<comment type="subcellular location">
    <subcellularLocation>
        <location evidence="1">Cell membrane</location>
        <topology evidence="1">Multi-pass membrane protein</topology>
    </subcellularLocation>
</comment>
<keyword evidence="2" id="KW-1003">Cell membrane</keyword>
<sequence>MNKAQPPLQNATIRYQSLGLGLLALVLFIVGNWHQAIIGFDSRFVLFAQEMLRHGPSFFPTTYGQPYADYLATSTLLTWLLSVPLGQVNSFTAWLPTAVASAVIVILVFRLTAPYSPRWGVLSNAMLLLSSTFISETRAVSLDQMLAAVALAVFYLGYAHDHFGAAKRLHWLFLLLILGFAIRGPIGLVIPTGVLCSYYLINRQWRQLFSFGLLALALLGACVGLLLLLAKLSGGEVFMQDVIRMQFLGRMDGTEGSSGVLYYFTSSMGNYALAYPVALLVLVAIAAGGRRTPDPALKLVLYCAAAGLLVMLGLSVPQAKKARYILPMLPMAAIIAAYPFQVTQGRLFAWLRGLMLGIWTLLPTLLIIGLVAARKRYPAELESLGAMFALLGVLQVLALLALAKARLRAFGPALAAVLAIWATYIVVVEPLERSLYDTRTFSVAVKTRILQQPAPVVLHGLGKDAKAIKFMVNFDCDKVPLFTQSPAELNLIQAPAWLVMSQADFESLTEPRLRSITPTLTGSFDKNPYVLLHLEKTSSP</sequence>
<feature type="transmembrane region" description="Helical" evidence="8">
    <location>
        <begin position="91"/>
        <end position="112"/>
    </location>
</feature>
<keyword evidence="3" id="KW-0328">Glycosyltransferase</keyword>
<keyword evidence="4 9" id="KW-0808">Transferase</keyword>
<dbReference type="AlphaFoldDB" id="A0A0X7K8K0"/>
<dbReference type="GO" id="GO:0009103">
    <property type="term" value="P:lipopolysaccharide biosynthetic process"/>
    <property type="evidence" value="ECO:0007669"/>
    <property type="project" value="UniProtKB-ARBA"/>
</dbReference>
<dbReference type="PANTHER" id="PTHR33908:SF3">
    <property type="entry name" value="UNDECAPRENYL PHOSPHATE-ALPHA-4-AMINO-4-DEOXY-L-ARABINOSE ARABINOSYL TRANSFERASE"/>
    <property type="match status" value="1"/>
</dbReference>